<name>A0A8J4X3J3_CLAMG</name>
<organism evidence="1 2">
    <name type="scientific">Clarias magur</name>
    <name type="common">Asian catfish</name>
    <name type="synonym">Macropteronotus magur</name>
    <dbReference type="NCBI Taxonomy" id="1594786"/>
    <lineage>
        <taxon>Eukaryota</taxon>
        <taxon>Metazoa</taxon>
        <taxon>Chordata</taxon>
        <taxon>Craniata</taxon>
        <taxon>Vertebrata</taxon>
        <taxon>Euteleostomi</taxon>
        <taxon>Actinopterygii</taxon>
        <taxon>Neopterygii</taxon>
        <taxon>Teleostei</taxon>
        <taxon>Ostariophysi</taxon>
        <taxon>Siluriformes</taxon>
        <taxon>Clariidae</taxon>
        <taxon>Clarias</taxon>
    </lineage>
</organism>
<protein>
    <submittedName>
        <fullName evidence="1">Transmembrane and coiled-coil domain-containing protein 6</fullName>
    </submittedName>
</protein>
<proteinExistence type="predicted"/>
<dbReference type="OrthoDB" id="21522at2759"/>
<dbReference type="AlphaFoldDB" id="A0A8J4X3J3"/>
<gene>
    <name evidence="1" type="primary">tmco6</name>
    <name evidence="1" type="ORF">DAT39_010039</name>
</gene>
<evidence type="ECO:0000313" key="2">
    <source>
        <dbReference type="Proteomes" id="UP000727407"/>
    </source>
</evidence>
<dbReference type="Proteomes" id="UP000727407">
    <property type="component" value="Unassembled WGS sequence"/>
</dbReference>
<feature type="non-terminal residue" evidence="1">
    <location>
        <position position="78"/>
    </location>
</feature>
<keyword evidence="2" id="KW-1185">Reference proteome</keyword>
<dbReference type="EMBL" id="QNUK01000141">
    <property type="protein sequence ID" value="KAF5900241.1"/>
    <property type="molecule type" value="Genomic_DNA"/>
</dbReference>
<reference evidence="1" key="1">
    <citation type="submission" date="2020-07" db="EMBL/GenBank/DDBJ databases">
        <title>Clarias magur genome sequencing, assembly and annotation.</title>
        <authorList>
            <person name="Kushwaha B."/>
            <person name="Kumar R."/>
            <person name="Das P."/>
            <person name="Joshi C.G."/>
            <person name="Kumar D."/>
            <person name="Nagpure N.S."/>
            <person name="Pandey M."/>
            <person name="Agarwal S."/>
            <person name="Srivastava S."/>
            <person name="Singh M."/>
            <person name="Sahoo L."/>
            <person name="Jayasankar P."/>
            <person name="Meher P.K."/>
            <person name="Koringa P.G."/>
            <person name="Iquebal M.A."/>
            <person name="Das S.P."/>
            <person name="Bit A."/>
            <person name="Patnaik S."/>
            <person name="Patel N."/>
            <person name="Shah T.M."/>
            <person name="Hinsu A."/>
            <person name="Jena J.K."/>
        </authorList>
    </citation>
    <scope>NUCLEOTIDE SEQUENCE</scope>
    <source>
        <strain evidence="1">CIFAMagur01</strain>
        <tissue evidence="1">Testis</tissue>
    </source>
</reference>
<accession>A0A8J4X3J3</accession>
<evidence type="ECO:0000313" key="1">
    <source>
        <dbReference type="EMBL" id="KAF5900241.1"/>
    </source>
</evidence>
<keyword evidence="1" id="KW-0472">Membrane</keyword>
<comment type="caution">
    <text evidence="1">The sequence shown here is derived from an EMBL/GenBank/DDBJ whole genome shotgun (WGS) entry which is preliminary data.</text>
</comment>
<sequence length="78" mass="9116">MHFDVHGKQAYGQSKTVKSTAQGVVIMFYQFIHCHADWAVLRQARRDRQLVSKRLLLNDEEQEEELMQTNSVPLSQDQ</sequence>
<keyword evidence="1" id="KW-0812">Transmembrane</keyword>